<dbReference type="InterPro" id="IPR004480">
    <property type="entry name" value="Monothiol_GRX-rel"/>
</dbReference>
<evidence type="ECO:0000313" key="9">
    <source>
        <dbReference type="EMBL" id="WPY01122.1"/>
    </source>
</evidence>
<dbReference type="PIRSF" id="PIRSF005894">
    <property type="entry name" value="Monothiol_GRX"/>
    <property type="match status" value="1"/>
</dbReference>
<dbReference type="PANTHER" id="PTHR10293">
    <property type="entry name" value="GLUTAREDOXIN FAMILY MEMBER"/>
    <property type="match status" value="1"/>
</dbReference>
<feature type="domain" description="Glutaredoxin" evidence="8">
    <location>
        <begin position="23"/>
        <end position="87"/>
    </location>
</feature>
<dbReference type="EMBL" id="CP112932">
    <property type="protein sequence ID" value="WPY01122.1"/>
    <property type="molecule type" value="Genomic_DNA"/>
</dbReference>
<dbReference type="PROSITE" id="PS51354">
    <property type="entry name" value="GLUTAREDOXIN_2"/>
    <property type="match status" value="1"/>
</dbReference>
<gene>
    <name evidence="9" type="ORF">Trichorick_01021</name>
</gene>
<accession>A0ABZ0UVJ8</accession>
<evidence type="ECO:0000256" key="6">
    <source>
        <dbReference type="ARBA" id="ARBA00023284"/>
    </source>
</evidence>
<keyword evidence="3" id="KW-0479">Metal-binding</keyword>
<evidence type="ECO:0000313" key="10">
    <source>
        <dbReference type="Proteomes" id="UP001326613"/>
    </source>
</evidence>
<reference evidence="9 10" key="1">
    <citation type="submission" date="2022-10" db="EMBL/GenBank/DDBJ databases">
        <title>Host association and intracellularity evolved multiple times independently in the Rickettsiales.</title>
        <authorList>
            <person name="Castelli M."/>
            <person name="Nardi T."/>
            <person name="Gammuto L."/>
            <person name="Bellinzona G."/>
            <person name="Sabaneyeva E."/>
            <person name="Potekhin A."/>
            <person name="Serra V."/>
            <person name="Petroni G."/>
            <person name="Sassera D."/>
        </authorList>
    </citation>
    <scope>NUCLEOTIDE SEQUENCE [LARGE SCALE GENOMIC DNA]</scope>
    <source>
        <strain evidence="9 10">Kr 154-4</strain>
    </source>
</reference>
<dbReference type="InterPro" id="IPR014434">
    <property type="entry name" value="Monothiol_GRX"/>
</dbReference>
<dbReference type="InterPro" id="IPR036249">
    <property type="entry name" value="Thioredoxin-like_sf"/>
</dbReference>
<dbReference type="PANTHER" id="PTHR10293:SF72">
    <property type="entry name" value="MONOTHIOL GLUTAREDOXIN-S14, CHLOROPLASTIC"/>
    <property type="match status" value="1"/>
</dbReference>
<dbReference type="Pfam" id="PF00462">
    <property type="entry name" value="Glutaredoxin"/>
    <property type="match status" value="1"/>
</dbReference>
<evidence type="ECO:0000256" key="5">
    <source>
        <dbReference type="ARBA" id="ARBA00023014"/>
    </source>
</evidence>
<evidence type="ECO:0000259" key="8">
    <source>
        <dbReference type="Pfam" id="PF00462"/>
    </source>
</evidence>
<dbReference type="InterPro" id="IPR002109">
    <property type="entry name" value="Glutaredoxin"/>
</dbReference>
<evidence type="ECO:0000256" key="1">
    <source>
        <dbReference type="ARBA" id="ARBA00009630"/>
    </source>
</evidence>
<protein>
    <recommendedName>
        <fullName evidence="7">Glutaredoxin</fullName>
    </recommendedName>
</protein>
<dbReference type="Gene3D" id="3.40.30.10">
    <property type="entry name" value="Glutaredoxin"/>
    <property type="match status" value="1"/>
</dbReference>
<keyword evidence="6" id="KW-0676">Redox-active center</keyword>
<evidence type="ECO:0000256" key="3">
    <source>
        <dbReference type="ARBA" id="ARBA00022723"/>
    </source>
</evidence>
<proteinExistence type="inferred from homology"/>
<dbReference type="NCBIfam" id="TIGR00365">
    <property type="entry name" value="Grx4 family monothiol glutaredoxin"/>
    <property type="match status" value="1"/>
</dbReference>
<keyword evidence="5" id="KW-0411">Iron-sulfur</keyword>
<keyword evidence="10" id="KW-1185">Reference proteome</keyword>
<organism evidence="9 10">
    <name type="scientific">Candidatus Trichorickettsia mobilis</name>
    <dbReference type="NCBI Taxonomy" id="1346319"/>
    <lineage>
        <taxon>Bacteria</taxon>
        <taxon>Pseudomonadati</taxon>
        <taxon>Pseudomonadota</taxon>
        <taxon>Alphaproteobacteria</taxon>
        <taxon>Rickettsiales</taxon>
        <taxon>Rickettsiaceae</taxon>
        <taxon>Rickettsieae</taxon>
        <taxon>Candidatus Trichorickettsia</taxon>
    </lineage>
</organism>
<keyword evidence="2" id="KW-0001">2Fe-2S</keyword>
<dbReference type="InterPro" id="IPR033658">
    <property type="entry name" value="GRX_PICOT-like"/>
</dbReference>
<evidence type="ECO:0000256" key="7">
    <source>
        <dbReference type="PIRNR" id="PIRNR005894"/>
    </source>
</evidence>
<dbReference type="Proteomes" id="UP001326613">
    <property type="component" value="Chromosome"/>
</dbReference>
<sequence length="114" mass="12838">MVLIMTTNENFDYIQNEITNNDIVLFIKGTTDFPECGFSNVVVSIFKKLGVPFKGINILTSPALRQAIKDFSNWPTIPQIYIKGEFIGGCDIIKEMYDTNELTALLQAKNILSQ</sequence>
<keyword evidence="4" id="KW-0408">Iron</keyword>
<evidence type="ECO:0000256" key="2">
    <source>
        <dbReference type="ARBA" id="ARBA00022714"/>
    </source>
</evidence>
<dbReference type="CDD" id="cd03028">
    <property type="entry name" value="GRX_PICOT_like"/>
    <property type="match status" value="1"/>
</dbReference>
<comment type="similarity">
    <text evidence="1 7">Belongs to the glutaredoxin family. Monothiol subfamily.</text>
</comment>
<evidence type="ECO:0000256" key="4">
    <source>
        <dbReference type="ARBA" id="ARBA00023004"/>
    </source>
</evidence>
<dbReference type="SUPFAM" id="SSF52833">
    <property type="entry name" value="Thioredoxin-like"/>
    <property type="match status" value="1"/>
</dbReference>
<name>A0ABZ0UVJ8_9RICK</name>